<dbReference type="InterPro" id="IPR019600">
    <property type="entry name" value="Hemin_uptake_protein_HemP"/>
</dbReference>
<name>A0ABP7S2U0_9BURK</name>
<dbReference type="Gene3D" id="2.10.70.10">
    <property type="entry name" value="Complement Module, domain 1"/>
    <property type="match status" value="1"/>
</dbReference>
<gene>
    <name evidence="1" type="ORF">GCM10022279_32430</name>
</gene>
<evidence type="ECO:0008006" key="3">
    <source>
        <dbReference type="Google" id="ProtNLM"/>
    </source>
</evidence>
<dbReference type="Proteomes" id="UP001501627">
    <property type="component" value="Unassembled WGS sequence"/>
</dbReference>
<dbReference type="Pfam" id="PF10636">
    <property type="entry name" value="hemP"/>
    <property type="match status" value="1"/>
</dbReference>
<keyword evidence="2" id="KW-1185">Reference proteome</keyword>
<proteinExistence type="predicted"/>
<evidence type="ECO:0000313" key="1">
    <source>
        <dbReference type="EMBL" id="GAA4005901.1"/>
    </source>
</evidence>
<organism evidence="1 2">
    <name type="scientific">Comamonas faecalis</name>
    <dbReference type="NCBI Taxonomy" id="1387849"/>
    <lineage>
        <taxon>Bacteria</taxon>
        <taxon>Pseudomonadati</taxon>
        <taxon>Pseudomonadota</taxon>
        <taxon>Betaproteobacteria</taxon>
        <taxon>Burkholderiales</taxon>
        <taxon>Comamonadaceae</taxon>
        <taxon>Comamonas</taxon>
    </lineage>
</organism>
<reference evidence="2" key="1">
    <citation type="journal article" date="2019" name="Int. J. Syst. Evol. Microbiol.">
        <title>The Global Catalogue of Microorganisms (GCM) 10K type strain sequencing project: providing services to taxonomists for standard genome sequencing and annotation.</title>
        <authorList>
            <consortium name="The Broad Institute Genomics Platform"/>
            <consortium name="The Broad Institute Genome Sequencing Center for Infectious Disease"/>
            <person name="Wu L."/>
            <person name="Ma J."/>
        </authorList>
    </citation>
    <scope>NUCLEOTIDE SEQUENCE [LARGE SCALE GENOMIC DNA]</scope>
    <source>
        <strain evidence="2">JCM 17561</strain>
    </source>
</reference>
<comment type="caution">
    <text evidence="1">The sequence shown here is derived from an EMBL/GenBank/DDBJ whole genome shotgun (WGS) entry which is preliminary data.</text>
</comment>
<accession>A0ABP7S2U0</accession>
<dbReference type="EMBL" id="BAABBP010000047">
    <property type="protein sequence ID" value="GAA4005901.1"/>
    <property type="molecule type" value="Genomic_DNA"/>
</dbReference>
<sequence>MTNLYSNRFETLPIMVSHGVTTPNSPERVMHSETLMQGRKVMTIVHNGRVYRLQTTKQGKLILTK</sequence>
<evidence type="ECO:0000313" key="2">
    <source>
        <dbReference type="Proteomes" id="UP001501627"/>
    </source>
</evidence>
<protein>
    <recommendedName>
        <fullName evidence="3">Hemin uptake protein HemP</fullName>
    </recommendedName>
</protein>